<evidence type="ECO:0000313" key="1">
    <source>
        <dbReference type="EMBL" id="KAG0285284.1"/>
    </source>
</evidence>
<sequence>MTAKELKCFTANPGLTTLYGLKYGYSNSLTMSNEPDTMILFKSRVNLRSVDDTQWSIVGTLFTNTTVAGVITRSNIYVACAINDAGVFTAVVCDKDAPGSEVKEGNRFQGIRYDPLGKMGATENSILGGGAGGKGRWSTIDVASDYNLTEFPIYNGHKLFYTVEDGKETLLHAYTSVVSPSNATVIRLGHVSEHGDRPLLQHSTTYK</sequence>
<dbReference type="Proteomes" id="UP001194696">
    <property type="component" value="Unassembled WGS sequence"/>
</dbReference>
<dbReference type="EMBL" id="JAAAIM010000683">
    <property type="protein sequence ID" value="KAG0285284.1"/>
    <property type="molecule type" value="Genomic_DNA"/>
</dbReference>
<keyword evidence="2" id="KW-1185">Reference proteome</keyword>
<evidence type="ECO:0000313" key="2">
    <source>
        <dbReference type="Proteomes" id="UP001194696"/>
    </source>
</evidence>
<gene>
    <name evidence="1" type="ORF">BGZ96_010442</name>
</gene>
<comment type="caution">
    <text evidence="1">The sequence shown here is derived from an EMBL/GenBank/DDBJ whole genome shotgun (WGS) entry which is preliminary data.</text>
</comment>
<reference evidence="1 2" key="1">
    <citation type="journal article" date="2020" name="Fungal Divers.">
        <title>Resolving the Mortierellaceae phylogeny through synthesis of multi-gene phylogenetics and phylogenomics.</title>
        <authorList>
            <person name="Vandepol N."/>
            <person name="Liber J."/>
            <person name="Desiro A."/>
            <person name="Na H."/>
            <person name="Kennedy M."/>
            <person name="Barry K."/>
            <person name="Grigoriev I.V."/>
            <person name="Miller A.N."/>
            <person name="O'Donnell K."/>
            <person name="Stajich J.E."/>
            <person name="Bonito G."/>
        </authorList>
    </citation>
    <scope>NUCLEOTIDE SEQUENCE [LARGE SCALE GENOMIC DNA]</scope>
    <source>
        <strain evidence="1 2">AD045</strain>
    </source>
</reference>
<organism evidence="1 2">
    <name type="scientific">Linnemannia gamsii</name>
    <dbReference type="NCBI Taxonomy" id="64522"/>
    <lineage>
        <taxon>Eukaryota</taxon>
        <taxon>Fungi</taxon>
        <taxon>Fungi incertae sedis</taxon>
        <taxon>Mucoromycota</taxon>
        <taxon>Mortierellomycotina</taxon>
        <taxon>Mortierellomycetes</taxon>
        <taxon>Mortierellales</taxon>
        <taxon>Mortierellaceae</taxon>
        <taxon>Linnemannia</taxon>
    </lineage>
</organism>
<proteinExistence type="predicted"/>
<accession>A0ABQ7JUE2</accession>
<protein>
    <submittedName>
        <fullName evidence="1">Uncharacterized protein</fullName>
    </submittedName>
</protein>
<name>A0ABQ7JUE2_9FUNG</name>
<feature type="non-terminal residue" evidence="1">
    <location>
        <position position="207"/>
    </location>
</feature>